<evidence type="ECO:0000313" key="4">
    <source>
        <dbReference type="EMBL" id="MBA8924922.1"/>
    </source>
</evidence>
<dbReference type="PANTHER" id="PTHR12411">
    <property type="entry name" value="CYSTEINE PROTEASE FAMILY C1-RELATED"/>
    <property type="match status" value="1"/>
</dbReference>
<feature type="domain" description="Peptidase C1A papain C-terminal" evidence="3">
    <location>
        <begin position="63"/>
        <end position="279"/>
    </location>
</feature>
<keyword evidence="2" id="KW-0732">Signal</keyword>
<dbReference type="RefSeq" id="WP_025359637.1">
    <property type="nucleotide sequence ID" value="NZ_BAAABQ010000010.1"/>
</dbReference>
<protein>
    <submittedName>
        <fullName evidence="4">C1A family cysteine protease</fullName>
    </submittedName>
</protein>
<keyword evidence="4" id="KW-0645">Protease</keyword>
<accession>A0ABR6BE00</accession>
<keyword evidence="4" id="KW-0378">Hydrolase</keyword>
<dbReference type="InterPro" id="IPR038765">
    <property type="entry name" value="Papain-like_cys_pep_sf"/>
</dbReference>
<evidence type="ECO:0000256" key="2">
    <source>
        <dbReference type="SAM" id="SignalP"/>
    </source>
</evidence>
<comment type="similarity">
    <text evidence="1">Belongs to the peptidase C1 family.</text>
</comment>
<dbReference type="Pfam" id="PF00112">
    <property type="entry name" value="Peptidase_C1"/>
    <property type="match status" value="1"/>
</dbReference>
<evidence type="ECO:0000259" key="3">
    <source>
        <dbReference type="SMART" id="SM00645"/>
    </source>
</evidence>
<keyword evidence="5" id="KW-1185">Reference proteome</keyword>
<feature type="chain" id="PRO_5046068411" evidence="2">
    <location>
        <begin position="30"/>
        <end position="281"/>
    </location>
</feature>
<comment type="caution">
    <text evidence="4">The sequence shown here is derived from an EMBL/GenBank/DDBJ whole genome shotgun (WGS) entry which is preliminary data.</text>
</comment>
<dbReference type="SMART" id="SM00645">
    <property type="entry name" value="Pept_C1"/>
    <property type="match status" value="1"/>
</dbReference>
<dbReference type="Proteomes" id="UP000517916">
    <property type="component" value="Unassembled WGS sequence"/>
</dbReference>
<dbReference type="GO" id="GO:0008233">
    <property type="term" value="F:peptidase activity"/>
    <property type="evidence" value="ECO:0007669"/>
    <property type="project" value="UniProtKB-KW"/>
</dbReference>
<name>A0ABR6BE00_9PSEU</name>
<dbReference type="EMBL" id="JACJID010000002">
    <property type="protein sequence ID" value="MBA8924922.1"/>
    <property type="molecule type" value="Genomic_DNA"/>
</dbReference>
<reference evidence="4 5" key="1">
    <citation type="submission" date="2020-08" db="EMBL/GenBank/DDBJ databases">
        <title>Genomic Encyclopedia of Archaeal and Bacterial Type Strains, Phase II (KMG-II): from individual species to whole genera.</title>
        <authorList>
            <person name="Goeker M."/>
        </authorList>
    </citation>
    <scope>NUCLEOTIDE SEQUENCE [LARGE SCALE GENOMIC DNA]</scope>
    <source>
        <strain evidence="4 5">DSM 43850</strain>
    </source>
</reference>
<dbReference type="InterPro" id="IPR000668">
    <property type="entry name" value="Peptidase_C1A_C"/>
</dbReference>
<sequence>MNAKNYGRLAVVLATAGAIGAMGLPLADAAPAVQPHYAYGALVDHSAKSFSAQGVRELSTAAAPASVDLSPYAASPGNQGQVGSCVAWAIDYSAYSILMKEQGITGAPMAPMYTYAQIARGNDQGSYPKDHFKILTSQGLDTRADYWQGDYDYTTQPTSAQRTNAAHWKLSGYTSLNTGSALKAGVQDSLAKGLPVVITIPVYGSFEKISRSAAQAYTYYPSSGEQLLGYHEITIIAYNDKGVRIQNSWGTSWGDGGFINVPWRFVTGQVQEAEAVGKLVK</sequence>
<evidence type="ECO:0000256" key="1">
    <source>
        <dbReference type="ARBA" id="ARBA00008455"/>
    </source>
</evidence>
<dbReference type="InterPro" id="IPR013128">
    <property type="entry name" value="Peptidase_C1A"/>
</dbReference>
<evidence type="ECO:0000313" key="5">
    <source>
        <dbReference type="Proteomes" id="UP000517916"/>
    </source>
</evidence>
<dbReference type="CDD" id="cd02619">
    <property type="entry name" value="Peptidase_C1"/>
    <property type="match status" value="1"/>
</dbReference>
<feature type="signal peptide" evidence="2">
    <location>
        <begin position="1"/>
        <end position="29"/>
    </location>
</feature>
<organism evidence="4 5">
    <name type="scientific">Kutzneria viridogrisea</name>
    <dbReference type="NCBI Taxonomy" id="47990"/>
    <lineage>
        <taxon>Bacteria</taxon>
        <taxon>Bacillati</taxon>
        <taxon>Actinomycetota</taxon>
        <taxon>Actinomycetes</taxon>
        <taxon>Pseudonocardiales</taxon>
        <taxon>Pseudonocardiaceae</taxon>
        <taxon>Kutzneria</taxon>
    </lineage>
</organism>
<dbReference type="GO" id="GO:0006508">
    <property type="term" value="P:proteolysis"/>
    <property type="evidence" value="ECO:0007669"/>
    <property type="project" value="UniProtKB-KW"/>
</dbReference>
<dbReference type="Gene3D" id="3.90.70.10">
    <property type="entry name" value="Cysteine proteinases"/>
    <property type="match status" value="1"/>
</dbReference>
<proteinExistence type="inferred from homology"/>
<dbReference type="SUPFAM" id="SSF54001">
    <property type="entry name" value="Cysteine proteinases"/>
    <property type="match status" value="1"/>
</dbReference>
<gene>
    <name evidence="4" type="ORF">BC739_002121</name>
</gene>